<keyword evidence="1" id="KW-0238">DNA-binding</keyword>
<dbReference type="Gene3D" id="1.10.260.40">
    <property type="entry name" value="lambda repressor-like DNA-binding domains"/>
    <property type="match status" value="1"/>
</dbReference>
<dbReference type="InterPro" id="IPR014710">
    <property type="entry name" value="RmlC-like_jellyroll"/>
</dbReference>
<name>A0ABT0Q7Q4_9RHOB</name>
<dbReference type="PROSITE" id="PS50943">
    <property type="entry name" value="HTH_CROC1"/>
    <property type="match status" value="1"/>
</dbReference>
<dbReference type="InterPro" id="IPR010982">
    <property type="entry name" value="Lambda_DNA-bd_dom_sf"/>
</dbReference>
<dbReference type="SUPFAM" id="SSF47413">
    <property type="entry name" value="lambda repressor-like DNA-binding domains"/>
    <property type="match status" value="1"/>
</dbReference>
<evidence type="ECO:0000313" key="5">
    <source>
        <dbReference type="Proteomes" id="UP001203880"/>
    </source>
</evidence>
<dbReference type="InterPro" id="IPR011051">
    <property type="entry name" value="RmlC_Cupin_sf"/>
</dbReference>
<keyword evidence="5" id="KW-1185">Reference proteome</keyword>
<feature type="domain" description="HTH cro/C1-type" evidence="3">
    <location>
        <begin position="25"/>
        <end position="79"/>
    </location>
</feature>
<accession>A0ABT0Q7Q4</accession>
<feature type="region of interest" description="Disordered" evidence="2">
    <location>
        <begin position="1"/>
        <end position="38"/>
    </location>
</feature>
<evidence type="ECO:0000256" key="1">
    <source>
        <dbReference type="ARBA" id="ARBA00023125"/>
    </source>
</evidence>
<feature type="region of interest" description="Disordered" evidence="2">
    <location>
        <begin position="83"/>
        <end position="102"/>
    </location>
</feature>
<dbReference type="InterPro" id="IPR013096">
    <property type="entry name" value="Cupin_2"/>
</dbReference>
<organism evidence="4 5">
    <name type="scientific">Ruegeria spongiae</name>
    <dbReference type="NCBI Taxonomy" id="2942209"/>
    <lineage>
        <taxon>Bacteria</taxon>
        <taxon>Pseudomonadati</taxon>
        <taxon>Pseudomonadota</taxon>
        <taxon>Alphaproteobacteria</taxon>
        <taxon>Rhodobacterales</taxon>
        <taxon>Roseobacteraceae</taxon>
        <taxon>Ruegeria</taxon>
    </lineage>
</organism>
<dbReference type="PANTHER" id="PTHR46797">
    <property type="entry name" value="HTH-TYPE TRANSCRIPTIONAL REGULATOR"/>
    <property type="match status" value="1"/>
</dbReference>
<dbReference type="SUPFAM" id="SSF51182">
    <property type="entry name" value="RmlC-like cupins"/>
    <property type="match status" value="1"/>
</dbReference>
<dbReference type="PANTHER" id="PTHR46797:SF20">
    <property type="entry name" value="BLR4304 PROTEIN"/>
    <property type="match status" value="1"/>
</dbReference>
<evidence type="ECO:0000256" key="2">
    <source>
        <dbReference type="SAM" id="MobiDB-lite"/>
    </source>
</evidence>
<dbReference type="Pfam" id="PF07883">
    <property type="entry name" value="Cupin_2"/>
    <property type="match status" value="1"/>
</dbReference>
<evidence type="ECO:0000259" key="3">
    <source>
        <dbReference type="PROSITE" id="PS50943"/>
    </source>
</evidence>
<dbReference type="SMART" id="SM00530">
    <property type="entry name" value="HTH_XRE"/>
    <property type="match status" value="1"/>
</dbReference>
<evidence type="ECO:0000313" key="4">
    <source>
        <dbReference type="EMBL" id="MCL6285909.1"/>
    </source>
</evidence>
<dbReference type="CDD" id="cd00093">
    <property type="entry name" value="HTH_XRE"/>
    <property type="match status" value="1"/>
</dbReference>
<reference evidence="4" key="1">
    <citation type="submission" date="2022-05" db="EMBL/GenBank/DDBJ databases">
        <authorList>
            <person name="Park J.-S."/>
        </authorList>
    </citation>
    <scope>NUCLEOTIDE SEQUENCE</scope>
    <source>
        <strain evidence="4">2012CJ41-6</strain>
    </source>
</reference>
<dbReference type="InterPro" id="IPR050807">
    <property type="entry name" value="TransReg_Diox_bact_type"/>
</dbReference>
<feature type="compositionally biased region" description="Basic and acidic residues" evidence="2">
    <location>
        <begin position="24"/>
        <end position="38"/>
    </location>
</feature>
<dbReference type="Gene3D" id="2.60.120.10">
    <property type="entry name" value="Jelly Rolls"/>
    <property type="match status" value="1"/>
</dbReference>
<dbReference type="RefSeq" id="WP_249713172.1">
    <property type="nucleotide sequence ID" value="NZ_JAMFMB010000042.1"/>
</dbReference>
<dbReference type="CDD" id="cd02209">
    <property type="entry name" value="cupin_XRE_C"/>
    <property type="match status" value="1"/>
</dbReference>
<dbReference type="Proteomes" id="UP001203880">
    <property type="component" value="Unassembled WGS sequence"/>
</dbReference>
<comment type="caution">
    <text evidence="4">The sequence shown here is derived from an EMBL/GenBank/DDBJ whole genome shotgun (WGS) entry which is preliminary data.</text>
</comment>
<proteinExistence type="predicted"/>
<dbReference type="EMBL" id="JAMFMB010000042">
    <property type="protein sequence ID" value="MCL6285909.1"/>
    <property type="molecule type" value="Genomic_DNA"/>
</dbReference>
<dbReference type="Pfam" id="PF01381">
    <property type="entry name" value="HTH_3"/>
    <property type="match status" value="1"/>
</dbReference>
<gene>
    <name evidence="4" type="ORF">M3P21_20535</name>
</gene>
<sequence>MDPIAQTPESDLKEAPPTGQLGRMIRDARREKGWTLEETSRAAGIGRSTLSKIENDQTKPSFDIVRRLTTALELKTPHLFLPSGQSGVSGRRDHTPSGSGEVRVTDTYRHELLCTDLTSKRMLPYISTITAREVSEFESWIRHDGEEFMYVISGDLVFHTEHYKPLPMTTGDSIYYDSSMGHFCVSSGTEDAKVLWVSLE</sequence>
<dbReference type="InterPro" id="IPR001387">
    <property type="entry name" value="Cro/C1-type_HTH"/>
</dbReference>
<protein>
    <submittedName>
        <fullName evidence="4">XRE family transcriptional regulator</fullName>
    </submittedName>
</protein>